<evidence type="ECO:0000256" key="1">
    <source>
        <dbReference type="ARBA" id="ARBA00004141"/>
    </source>
</evidence>
<dbReference type="STRING" id="13706.A0A1X2HVU0"/>
<dbReference type="AlphaFoldDB" id="A0A1X2HVU0"/>
<dbReference type="EMBL" id="MCGN01000001">
    <property type="protein sequence ID" value="ORZ03686.1"/>
    <property type="molecule type" value="Genomic_DNA"/>
</dbReference>
<protein>
    <recommendedName>
        <fullName evidence="8">FAD-binding FR-type domain-containing protein</fullName>
    </recommendedName>
</protein>
<dbReference type="OrthoDB" id="4494341at2759"/>
<organism evidence="9 10">
    <name type="scientific">Syncephalastrum racemosum</name>
    <name type="common">Filamentous fungus</name>
    <dbReference type="NCBI Taxonomy" id="13706"/>
    <lineage>
        <taxon>Eukaryota</taxon>
        <taxon>Fungi</taxon>
        <taxon>Fungi incertae sedis</taxon>
        <taxon>Mucoromycota</taxon>
        <taxon>Mucoromycotina</taxon>
        <taxon>Mucoromycetes</taxon>
        <taxon>Mucorales</taxon>
        <taxon>Syncephalastraceae</taxon>
        <taxon>Syncephalastrum</taxon>
    </lineage>
</organism>
<dbReference type="Pfam" id="PF01794">
    <property type="entry name" value="Ferric_reduct"/>
    <property type="match status" value="1"/>
</dbReference>
<evidence type="ECO:0000256" key="4">
    <source>
        <dbReference type="ARBA" id="ARBA00023002"/>
    </source>
</evidence>
<feature type="domain" description="FAD-binding FR-type" evidence="8">
    <location>
        <begin position="308"/>
        <end position="454"/>
    </location>
</feature>
<proteinExistence type="predicted"/>
<dbReference type="GO" id="GO:0006811">
    <property type="term" value="P:monoatomic ion transport"/>
    <property type="evidence" value="ECO:0007669"/>
    <property type="project" value="UniProtKB-KW"/>
</dbReference>
<evidence type="ECO:0000256" key="3">
    <source>
        <dbReference type="ARBA" id="ARBA00022989"/>
    </source>
</evidence>
<dbReference type="Gene3D" id="3.40.50.80">
    <property type="entry name" value="Nucleotide-binding domain of ferredoxin-NADP reductase (FNR) module"/>
    <property type="match status" value="1"/>
</dbReference>
<dbReference type="InterPro" id="IPR039261">
    <property type="entry name" value="FNR_nucleotide-bd"/>
</dbReference>
<sequence length="616" mass="70129">MGLFNKRSFWWTAVGLFLVVVGLQATSYIRLSFTLHDNSNASPDSIEAIRDDPPLRYTRDYTTLYVYAISLALVYCSIMVYAWLCRRGWARQKTLDKPIKPGHARLRRWLQYEMNILGCSFSLTRLLSILALVFLNIIHFFLRDRVLDYEAHNTGIVRDLYFQEYANRSAQLAVVNFSAAVFLSVRHAPILAGFGFDMTVAWHAYLGQLGALFALYHACFQFLRNYPRQDYDALRTLTSSVHYTTGFMMVVSALVLVLGAHPLVRSLSYRFFRISHLAAFLVLAAVGALHHWAFIVFYAGVGGVWLVDQWLYMRHAKAVAPLALDILPSKIVRLQVQPLHTALFATVTPGQFVFLSWSSSAFASRLNPHPFSISRVDYVKNKTVSTDELAAHDPEEASHPGTAGHARLTFYIRASGRETAFLHNRAAMLARNMDEKIQGPMLRLSPPMGRPCVDIAGRTYGDFDVVVLVAEGIGITPWIAVLQDLVQRQHETRTKRFFCLWSIRKKDILHAFRDEFKQAAALSRDMRLHIQVFLTRQEQQGPEAGQLLDGIFQVRKGRPDYHKLLARIRSQCADGRHVLGVCAHRDTTRVCGNIVRSSAFSNQRAYWAFRSEQFEF</sequence>
<feature type="transmembrane region" description="Helical" evidence="7">
    <location>
        <begin position="243"/>
        <end position="264"/>
    </location>
</feature>
<dbReference type="SUPFAM" id="SSF52343">
    <property type="entry name" value="Ferredoxin reductase-like, C-terminal NADP-linked domain"/>
    <property type="match status" value="1"/>
</dbReference>
<dbReference type="InterPro" id="IPR050369">
    <property type="entry name" value="RBOH/FRE"/>
</dbReference>
<feature type="transmembrane region" description="Helical" evidence="7">
    <location>
        <begin position="64"/>
        <end position="84"/>
    </location>
</feature>
<keyword evidence="3 7" id="KW-1133">Transmembrane helix</keyword>
<reference evidence="9 10" key="1">
    <citation type="submission" date="2016-07" db="EMBL/GenBank/DDBJ databases">
        <title>Pervasive Adenine N6-methylation of Active Genes in Fungi.</title>
        <authorList>
            <consortium name="DOE Joint Genome Institute"/>
            <person name="Mondo S.J."/>
            <person name="Dannebaum R.O."/>
            <person name="Kuo R.C."/>
            <person name="Labutti K."/>
            <person name="Haridas S."/>
            <person name="Kuo A."/>
            <person name="Salamov A."/>
            <person name="Ahrendt S.R."/>
            <person name="Lipzen A."/>
            <person name="Sullivan W."/>
            <person name="Andreopoulos W.B."/>
            <person name="Clum A."/>
            <person name="Lindquist E."/>
            <person name="Daum C."/>
            <person name="Ramamoorthy G.K."/>
            <person name="Gryganskyi A."/>
            <person name="Culley D."/>
            <person name="Magnuson J.K."/>
            <person name="James T.Y."/>
            <person name="O'Malley M.A."/>
            <person name="Stajich J.E."/>
            <person name="Spatafora J.W."/>
            <person name="Visel A."/>
            <person name="Grigoriev I.V."/>
        </authorList>
    </citation>
    <scope>NUCLEOTIDE SEQUENCE [LARGE SCALE GENOMIC DNA]</scope>
    <source>
        <strain evidence="9 10">NRRL 2496</strain>
    </source>
</reference>
<keyword evidence="5" id="KW-0406">Ion transport</keyword>
<evidence type="ECO:0000256" key="5">
    <source>
        <dbReference type="ARBA" id="ARBA00023065"/>
    </source>
</evidence>
<dbReference type="Pfam" id="PF08030">
    <property type="entry name" value="NAD_binding_6"/>
    <property type="match status" value="1"/>
</dbReference>
<feature type="transmembrane region" description="Helical" evidence="7">
    <location>
        <begin position="271"/>
        <end position="289"/>
    </location>
</feature>
<dbReference type="PANTHER" id="PTHR11972:SF69">
    <property type="entry name" value="FERRIC REDUCTION OXIDASE 6-RELATED"/>
    <property type="match status" value="1"/>
</dbReference>
<keyword evidence="5" id="KW-0813">Transport</keyword>
<feature type="transmembrane region" description="Helical" evidence="7">
    <location>
        <begin position="115"/>
        <end position="142"/>
    </location>
</feature>
<evidence type="ECO:0000259" key="8">
    <source>
        <dbReference type="PROSITE" id="PS51384"/>
    </source>
</evidence>
<feature type="transmembrane region" description="Helical" evidence="7">
    <location>
        <begin position="200"/>
        <end position="223"/>
    </location>
</feature>
<dbReference type="InParanoid" id="A0A1X2HVU0"/>
<keyword evidence="6 7" id="KW-0472">Membrane</keyword>
<dbReference type="GO" id="GO:0016175">
    <property type="term" value="F:superoxide-generating NAD(P)H oxidase activity"/>
    <property type="evidence" value="ECO:0007669"/>
    <property type="project" value="TreeGrafter"/>
</dbReference>
<dbReference type="CDD" id="cd06186">
    <property type="entry name" value="NOX_Duox_like_FAD_NADP"/>
    <property type="match status" value="1"/>
</dbReference>
<keyword evidence="2 7" id="KW-0812">Transmembrane</keyword>
<dbReference type="PANTHER" id="PTHR11972">
    <property type="entry name" value="NADPH OXIDASE"/>
    <property type="match status" value="1"/>
</dbReference>
<dbReference type="InterPro" id="IPR013130">
    <property type="entry name" value="Fe3_Rdtase_TM_dom"/>
</dbReference>
<comment type="subcellular location">
    <subcellularLocation>
        <location evidence="1">Membrane</location>
        <topology evidence="1">Multi-pass membrane protein</topology>
    </subcellularLocation>
</comment>
<dbReference type="Proteomes" id="UP000242180">
    <property type="component" value="Unassembled WGS sequence"/>
</dbReference>
<evidence type="ECO:0000256" key="6">
    <source>
        <dbReference type="ARBA" id="ARBA00023136"/>
    </source>
</evidence>
<dbReference type="GO" id="GO:0005886">
    <property type="term" value="C:plasma membrane"/>
    <property type="evidence" value="ECO:0007669"/>
    <property type="project" value="TreeGrafter"/>
</dbReference>
<dbReference type="PROSITE" id="PS51384">
    <property type="entry name" value="FAD_FR"/>
    <property type="match status" value="1"/>
</dbReference>
<name>A0A1X2HVU0_SYNRA</name>
<gene>
    <name evidence="9" type="ORF">BCR43DRAFT_483786</name>
</gene>
<comment type="caution">
    <text evidence="9">The sequence shown here is derived from an EMBL/GenBank/DDBJ whole genome shotgun (WGS) entry which is preliminary data.</text>
</comment>
<evidence type="ECO:0000256" key="7">
    <source>
        <dbReference type="SAM" id="Phobius"/>
    </source>
</evidence>
<evidence type="ECO:0000256" key="2">
    <source>
        <dbReference type="ARBA" id="ARBA00022692"/>
    </source>
</evidence>
<dbReference type="InterPro" id="IPR017927">
    <property type="entry name" value="FAD-bd_FR_type"/>
</dbReference>
<keyword evidence="4" id="KW-0560">Oxidoreductase</keyword>
<accession>A0A1X2HVU0</accession>
<dbReference type="OMA" id="FRITHLA"/>
<dbReference type="InterPro" id="IPR013121">
    <property type="entry name" value="Fe_red_NAD-bd_6"/>
</dbReference>
<evidence type="ECO:0000313" key="10">
    <source>
        <dbReference type="Proteomes" id="UP000242180"/>
    </source>
</evidence>
<evidence type="ECO:0000313" key="9">
    <source>
        <dbReference type="EMBL" id="ORZ03686.1"/>
    </source>
</evidence>
<keyword evidence="10" id="KW-1185">Reference proteome</keyword>